<dbReference type="Pfam" id="PF03386">
    <property type="entry name" value="ENOD93"/>
    <property type="match status" value="1"/>
</dbReference>
<evidence type="ECO:0000313" key="1">
    <source>
        <dbReference type="EMBL" id="KAK4757009.1"/>
    </source>
</evidence>
<gene>
    <name evidence="1" type="ORF">SAY87_007136</name>
</gene>
<keyword evidence="2" id="KW-1185">Reference proteome</keyword>
<dbReference type="InterPro" id="IPR005050">
    <property type="entry name" value="Enod93"/>
</dbReference>
<name>A0AAN7Q0Q2_9MYRT</name>
<dbReference type="Proteomes" id="UP001345219">
    <property type="component" value="Chromosome 6"/>
</dbReference>
<reference evidence="1 2" key="1">
    <citation type="journal article" date="2023" name="Hortic Res">
        <title>Pangenome of water caltrop reveals structural variations and asymmetric subgenome divergence after allopolyploidization.</title>
        <authorList>
            <person name="Zhang X."/>
            <person name="Chen Y."/>
            <person name="Wang L."/>
            <person name="Yuan Y."/>
            <person name="Fang M."/>
            <person name="Shi L."/>
            <person name="Lu R."/>
            <person name="Comes H.P."/>
            <person name="Ma Y."/>
            <person name="Chen Y."/>
            <person name="Huang G."/>
            <person name="Zhou Y."/>
            <person name="Zheng Z."/>
            <person name="Qiu Y."/>
        </authorList>
    </citation>
    <scope>NUCLEOTIDE SEQUENCE [LARGE SCALE GENOMIC DNA]</scope>
    <source>
        <tissue evidence="1">Roots</tissue>
    </source>
</reference>
<accession>A0AAN7Q0Q2</accession>
<sequence>MANNSSSAPSPLEKTSLASLDQKLVMAKRYAHEGVIAGTRAAIVAGIATAIPTVSGECKDAAMGKGQPQPHSSSSHHLHSCWVSLLHCCRQDSLEDSKEEFLQASLRTFKNGRHVRNRTTTVPPPGTYMYDRINNDDDDNLTFQGGKDVSNPYYYYYYYLIRRADIKRAAL</sequence>
<dbReference type="AlphaFoldDB" id="A0AAN7Q0Q2"/>
<dbReference type="EMBL" id="JAXIOK010000013">
    <property type="protein sequence ID" value="KAK4757009.1"/>
    <property type="molecule type" value="Genomic_DNA"/>
</dbReference>
<comment type="caution">
    <text evidence="1">The sequence shown here is derived from an EMBL/GenBank/DDBJ whole genome shotgun (WGS) entry which is preliminary data.</text>
</comment>
<proteinExistence type="predicted"/>
<evidence type="ECO:0000313" key="2">
    <source>
        <dbReference type="Proteomes" id="UP001345219"/>
    </source>
</evidence>
<protein>
    <submittedName>
        <fullName evidence="1">Uncharacterized protein</fullName>
    </submittedName>
</protein>
<organism evidence="1 2">
    <name type="scientific">Trapa incisa</name>
    <dbReference type="NCBI Taxonomy" id="236973"/>
    <lineage>
        <taxon>Eukaryota</taxon>
        <taxon>Viridiplantae</taxon>
        <taxon>Streptophyta</taxon>
        <taxon>Embryophyta</taxon>
        <taxon>Tracheophyta</taxon>
        <taxon>Spermatophyta</taxon>
        <taxon>Magnoliopsida</taxon>
        <taxon>eudicotyledons</taxon>
        <taxon>Gunneridae</taxon>
        <taxon>Pentapetalae</taxon>
        <taxon>rosids</taxon>
        <taxon>malvids</taxon>
        <taxon>Myrtales</taxon>
        <taxon>Lythraceae</taxon>
        <taxon>Trapa</taxon>
    </lineage>
</organism>